<keyword evidence="1" id="KW-0547">Nucleotide-binding</keyword>
<keyword evidence="6" id="KW-0175">Coiled coil</keyword>
<dbReference type="AlphaFoldDB" id="A0A9K3LAM3"/>
<keyword evidence="5" id="KW-0413">Isomerase</keyword>
<dbReference type="EMBL" id="JAGRRH010000014">
    <property type="protein sequence ID" value="KAG7358493.1"/>
    <property type="molecule type" value="Genomic_DNA"/>
</dbReference>
<feature type="coiled-coil region" evidence="6">
    <location>
        <begin position="669"/>
        <end position="699"/>
    </location>
</feature>
<dbReference type="Proteomes" id="UP000693970">
    <property type="component" value="Unassembled WGS sequence"/>
</dbReference>
<dbReference type="GO" id="GO:0005524">
    <property type="term" value="F:ATP binding"/>
    <property type="evidence" value="ECO:0007669"/>
    <property type="project" value="UniProtKB-KW"/>
</dbReference>
<evidence type="ECO:0000256" key="1">
    <source>
        <dbReference type="ARBA" id="ARBA00022741"/>
    </source>
</evidence>
<accession>A0A9K3LAM3</accession>
<sequence length="733" mass="81512">MVGSSKKSSKGSTNGRSGGGGGEVQVQKSPAEFFADNQAIAGFDNLGKSLYTSIRELMENSLDACESIGELPTIQVEMEELSQKEFNQLQGISGAAPKDVELFRDTNTANGGSAKKKKGVAKASNMKTTAEATTAAAAAVDAVQPPSRKKASQEGYFKIKVKDNGCGMKHEKIPDLLGRVLSGSKYGVRQTRGKFGLGAKMALIWSKKSTGVPIKVTSAHRPTANSPNPPKMVSTCVLDIDITNNCPRIREHKKTANTTGWIGTELEILIAGNWTTYKSRVVQYLQQLAIITPYAQLELTYQNRSDPKRNLSLKYDRRSEQMPPLPREIKHHPSSVNNIIVHQLIERSNHKTMIQFLTNELSSVTPSLAKRIVKECGWDKGGKKKKPDEDDDDDEEEEDDDSECDTSLKPSQLTDRHITKLVQVLRNVQMFKAPDGSCLSPLGEYNLNLGIRKVLNPEYVATARDKPSAYEGHPFVVEAAVSLGGKDAKEGLNIFRYANRIPLLFEAGADVSTRVATNKIKWSSYKMDHKRDKIGVFVSIVSTKIPYKGTGKEYIGDDITEISVSVKRALQQCCQQLRTHLQKRNALRDQKERKSKLSKYIPDVSRSLFDLLEGMRKRRLELDGEGSATAIASSPRKRPRLETTHPTFQREQQQFLSITEKLAQGELSVSSIRKNLEEAVNLQNDIEEQEEAKKSKSKQGIPLFLKPLFAFDNADHDIEHPLFTFRPMRPVSP</sequence>
<dbReference type="GO" id="GO:0003918">
    <property type="term" value="F:DNA topoisomerase type II (double strand cut, ATP-hydrolyzing) activity"/>
    <property type="evidence" value="ECO:0007669"/>
    <property type="project" value="InterPro"/>
</dbReference>
<feature type="compositionally biased region" description="Acidic residues" evidence="7">
    <location>
        <begin position="389"/>
        <end position="404"/>
    </location>
</feature>
<dbReference type="Pfam" id="PF13589">
    <property type="entry name" value="HATPase_c_3"/>
    <property type="match status" value="1"/>
</dbReference>
<gene>
    <name evidence="9" type="ORF">IV203_015082</name>
</gene>
<evidence type="ECO:0000259" key="8">
    <source>
        <dbReference type="Pfam" id="PF09239"/>
    </source>
</evidence>
<dbReference type="GO" id="GO:0006265">
    <property type="term" value="P:DNA topological change"/>
    <property type="evidence" value="ECO:0007669"/>
    <property type="project" value="InterPro"/>
</dbReference>
<proteinExistence type="inferred from homology"/>
<evidence type="ECO:0000256" key="7">
    <source>
        <dbReference type="SAM" id="MobiDB-lite"/>
    </source>
</evidence>
<protein>
    <submittedName>
        <fullName evidence="9">DNA topoisomerase VI subunit B</fullName>
    </submittedName>
</protein>
<feature type="region of interest" description="Disordered" evidence="7">
    <location>
        <begin position="623"/>
        <end position="648"/>
    </location>
</feature>
<name>A0A9K3LAM3_9STRA</name>
<dbReference type="PANTHER" id="PTHR48444:SF1">
    <property type="entry name" value="DNA TOPOISOMERASE 6 SUBUNIT B"/>
    <property type="match status" value="1"/>
</dbReference>
<evidence type="ECO:0000256" key="3">
    <source>
        <dbReference type="ARBA" id="ARBA00023029"/>
    </source>
</evidence>
<keyword evidence="10" id="KW-1185">Reference proteome</keyword>
<keyword evidence="3" id="KW-0799">Topoisomerase</keyword>
<evidence type="ECO:0000256" key="4">
    <source>
        <dbReference type="ARBA" id="ARBA00023125"/>
    </source>
</evidence>
<dbReference type="Pfam" id="PF09239">
    <property type="entry name" value="Topo-VIb_trans"/>
    <property type="match status" value="1"/>
</dbReference>
<evidence type="ECO:0000313" key="9">
    <source>
        <dbReference type="EMBL" id="KAG7358493.1"/>
    </source>
</evidence>
<comment type="caution">
    <text evidence="9">The sequence shown here is derived from an EMBL/GenBank/DDBJ whole genome shotgun (WGS) entry which is preliminary data.</text>
</comment>
<dbReference type="HAMAP" id="MF_00322">
    <property type="entry name" value="Top6B"/>
    <property type="match status" value="1"/>
</dbReference>
<feature type="domain" description="DNA topoisomerase VI subunit B transducer" evidence="8">
    <location>
        <begin position="434"/>
        <end position="593"/>
    </location>
</feature>
<reference evidence="9" key="2">
    <citation type="submission" date="2021-04" db="EMBL/GenBank/DDBJ databases">
        <authorList>
            <person name="Podell S."/>
        </authorList>
    </citation>
    <scope>NUCLEOTIDE SEQUENCE</scope>
    <source>
        <strain evidence="9">Hildebrandi</strain>
    </source>
</reference>
<dbReference type="CDD" id="cd00823">
    <property type="entry name" value="TopoIIB_Trans"/>
    <property type="match status" value="1"/>
</dbReference>
<feature type="region of interest" description="Disordered" evidence="7">
    <location>
        <begin position="1"/>
        <end position="30"/>
    </location>
</feature>
<keyword evidence="2" id="KW-0067">ATP-binding</keyword>
<dbReference type="InterPro" id="IPR015320">
    <property type="entry name" value="TopoVI_B_transducer"/>
</dbReference>
<evidence type="ECO:0000256" key="5">
    <source>
        <dbReference type="ARBA" id="ARBA00023235"/>
    </source>
</evidence>
<organism evidence="9 10">
    <name type="scientific">Nitzschia inconspicua</name>
    <dbReference type="NCBI Taxonomy" id="303405"/>
    <lineage>
        <taxon>Eukaryota</taxon>
        <taxon>Sar</taxon>
        <taxon>Stramenopiles</taxon>
        <taxon>Ochrophyta</taxon>
        <taxon>Bacillariophyta</taxon>
        <taxon>Bacillariophyceae</taxon>
        <taxon>Bacillariophycidae</taxon>
        <taxon>Bacillariales</taxon>
        <taxon>Bacillariaceae</taxon>
        <taxon>Nitzschia</taxon>
    </lineage>
</organism>
<evidence type="ECO:0000256" key="6">
    <source>
        <dbReference type="SAM" id="Coils"/>
    </source>
</evidence>
<dbReference type="PANTHER" id="PTHR48444">
    <property type="entry name" value="DNA TOPOISOMERASE 6 SUBUNIT B"/>
    <property type="match status" value="1"/>
</dbReference>
<dbReference type="FunFam" id="3.30.230.10:FF:000050">
    <property type="entry name" value="DNA topoisomerase 6 subunit B"/>
    <property type="match status" value="1"/>
</dbReference>
<feature type="compositionally biased region" description="Low complexity" evidence="7">
    <location>
        <begin position="1"/>
        <end position="15"/>
    </location>
</feature>
<feature type="region of interest" description="Disordered" evidence="7">
    <location>
        <begin position="308"/>
        <end position="331"/>
    </location>
</feature>
<keyword evidence="4" id="KW-0238">DNA-binding</keyword>
<dbReference type="GO" id="GO:0003677">
    <property type="term" value="F:DNA binding"/>
    <property type="evidence" value="ECO:0007669"/>
    <property type="project" value="UniProtKB-KW"/>
</dbReference>
<evidence type="ECO:0000313" key="10">
    <source>
        <dbReference type="Proteomes" id="UP000693970"/>
    </source>
</evidence>
<feature type="region of interest" description="Disordered" evidence="7">
    <location>
        <begin position="379"/>
        <end position="410"/>
    </location>
</feature>
<reference evidence="9" key="1">
    <citation type="journal article" date="2021" name="Sci. Rep.">
        <title>Diploid genomic architecture of Nitzschia inconspicua, an elite biomass production diatom.</title>
        <authorList>
            <person name="Oliver A."/>
            <person name="Podell S."/>
            <person name="Pinowska A."/>
            <person name="Traller J.C."/>
            <person name="Smith S.R."/>
            <person name="McClure R."/>
            <person name="Beliaev A."/>
            <person name="Bohutskyi P."/>
            <person name="Hill E.A."/>
            <person name="Rabines A."/>
            <person name="Zheng H."/>
            <person name="Allen L.Z."/>
            <person name="Kuo A."/>
            <person name="Grigoriev I.V."/>
            <person name="Allen A.E."/>
            <person name="Hazlebeck D."/>
            <person name="Allen E.E."/>
        </authorList>
    </citation>
    <scope>NUCLEOTIDE SEQUENCE</scope>
    <source>
        <strain evidence="9">Hildebrandi</strain>
    </source>
</reference>
<dbReference type="InterPro" id="IPR005734">
    <property type="entry name" value="TopoVI_B"/>
</dbReference>
<evidence type="ECO:0000256" key="2">
    <source>
        <dbReference type="ARBA" id="ARBA00022840"/>
    </source>
</evidence>
<dbReference type="OrthoDB" id="1562195at2759"/>
<dbReference type="NCBIfam" id="NF003218">
    <property type="entry name" value="PRK04184.1"/>
    <property type="match status" value="1"/>
</dbReference>
<feature type="compositionally biased region" description="Basic and acidic residues" evidence="7">
    <location>
        <begin position="308"/>
        <end position="320"/>
    </location>
</feature>